<proteinExistence type="predicted"/>
<dbReference type="InterPro" id="IPR015495">
    <property type="entry name" value="Myb_TF_plants"/>
</dbReference>
<comment type="subcellular location">
    <subcellularLocation>
        <location evidence="1">Nucleus</location>
    </subcellularLocation>
</comment>
<dbReference type="FunFam" id="1.10.10.60:FF:000001">
    <property type="entry name" value="MYB-related transcription factor"/>
    <property type="match status" value="1"/>
</dbReference>
<evidence type="ECO:0000256" key="4">
    <source>
        <dbReference type="ARBA" id="ARBA00023125"/>
    </source>
</evidence>
<dbReference type="Pfam" id="PF00249">
    <property type="entry name" value="Myb_DNA-binding"/>
    <property type="match status" value="2"/>
</dbReference>
<sequence>MGRSPCCEQDAGVKKGPWTPEEDKQLLDYIRENGGHGSWRRLPKLAGLNRCGKSCRLRWTNYLRPDIKRGSFTADEEKLIISLHAAVGNKWSSIATKLPGRTDNEIKNYWNTHLRKKLFNMGIDPVTHRPRTDLNILAAGLLAANANGGASTQPCWDMNAIKLQADAAKFQILQGLVRVLATATATPAAPGFDLMTLLAVANGGTLVGQQPPAAPASVDHHTLSRSRLGQYHQQYYDDDLPPLTTSGGTPPVSKVISTADGLLDSMVGGAFPAAGDGLSSPEPIGAGAHGGPSGSNRNNTVVAVTPPPLVEAANQGHRYNGAAATSEVMSSEPTPASSPLDGTSNAFGCMNQQLQDDDLINDVDSSFWKEILEQISLAPSSDNYSSEM</sequence>
<accession>A0A8J5WS75</accession>
<feature type="domain" description="HTH myb-type" evidence="9">
    <location>
        <begin position="64"/>
        <end position="118"/>
    </location>
</feature>
<evidence type="ECO:0000259" key="9">
    <source>
        <dbReference type="PROSITE" id="PS51294"/>
    </source>
</evidence>
<dbReference type="EMBL" id="JAAALK010000080">
    <property type="protein sequence ID" value="KAG8094119.1"/>
    <property type="molecule type" value="Genomic_DNA"/>
</dbReference>
<evidence type="ECO:0000313" key="11">
    <source>
        <dbReference type="Proteomes" id="UP000729402"/>
    </source>
</evidence>
<dbReference type="FunFam" id="1.10.10.60:FF:000349">
    <property type="entry name" value="Transcription factor MYB39"/>
    <property type="match status" value="1"/>
</dbReference>
<dbReference type="PROSITE" id="PS50090">
    <property type="entry name" value="MYB_LIKE"/>
    <property type="match status" value="2"/>
</dbReference>
<comment type="caution">
    <text evidence="10">The sequence shown here is derived from an EMBL/GenBank/DDBJ whole genome shotgun (WGS) entry which is preliminary data.</text>
</comment>
<reference evidence="10" key="2">
    <citation type="submission" date="2021-02" db="EMBL/GenBank/DDBJ databases">
        <authorList>
            <person name="Kimball J.A."/>
            <person name="Haas M.W."/>
            <person name="Macchietto M."/>
            <person name="Kono T."/>
            <person name="Duquette J."/>
            <person name="Shao M."/>
        </authorList>
    </citation>
    <scope>NUCLEOTIDE SEQUENCE</scope>
    <source>
        <tissue evidence="10">Fresh leaf tissue</tissue>
    </source>
</reference>
<dbReference type="InterPro" id="IPR001005">
    <property type="entry name" value="SANT/Myb"/>
</dbReference>
<feature type="domain" description="HTH myb-type" evidence="9">
    <location>
        <begin position="10"/>
        <end position="63"/>
    </location>
</feature>
<feature type="region of interest" description="Disordered" evidence="7">
    <location>
        <begin position="278"/>
        <end position="299"/>
    </location>
</feature>
<dbReference type="CDD" id="cd00167">
    <property type="entry name" value="SANT"/>
    <property type="match status" value="2"/>
</dbReference>
<evidence type="ECO:0000256" key="3">
    <source>
        <dbReference type="ARBA" id="ARBA00023015"/>
    </source>
</evidence>
<keyword evidence="4" id="KW-0238">DNA-binding</keyword>
<dbReference type="GO" id="GO:0005634">
    <property type="term" value="C:nucleus"/>
    <property type="evidence" value="ECO:0007669"/>
    <property type="project" value="UniProtKB-SubCell"/>
</dbReference>
<keyword evidence="6" id="KW-0539">Nucleus</keyword>
<keyword evidence="3" id="KW-0805">Transcription regulation</keyword>
<evidence type="ECO:0000313" key="10">
    <source>
        <dbReference type="EMBL" id="KAG8094119.1"/>
    </source>
</evidence>
<organism evidence="10 11">
    <name type="scientific">Zizania palustris</name>
    <name type="common">Northern wild rice</name>
    <dbReference type="NCBI Taxonomy" id="103762"/>
    <lineage>
        <taxon>Eukaryota</taxon>
        <taxon>Viridiplantae</taxon>
        <taxon>Streptophyta</taxon>
        <taxon>Embryophyta</taxon>
        <taxon>Tracheophyta</taxon>
        <taxon>Spermatophyta</taxon>
        <taxon>Magnoliopsida</taxon>
        <taxon>Liliopsida</taxon>
        <taxon>Poales</taxon>
        <taxon>Poaceae</taxon>
        <taxon>BOP clade</taxon>
        <taxon>Oryzoideae</taxon>
        <taxon>Oryzeae</taxon>
        <taxon>Zizaniinae</taxon>
        <taxon>Zizania</taxon>
    </lineage>
</organism>
<evidence type="ECO:0000256" key="5">
    <source>
        <dbReference type="ARBA" id="ARBA00023163"/>
    </source>
</evidence>
<evidence type="ECO:0000259" key="8">
    <source>
        <dbReference type="PROSITE" id="PS50090"/>
    </source>
</evidence>
<dbReference type="AlphaFoldDB" id="A0A8J5WS75"/>
<dbReference type="Proteomes" id="UP000729402">
    <property type="component" value="Unassembled WGS sequence"/>
</dbReference>
<protein>
    <submittedName>
        <fullName evidence="10">Uncharacterized protein</fullName>
    </submittedName>
</protein>
<dbReference type="GO" id="GO:0003677">
    <property type="term" value="F:DNA binding"/>
    <property type="evidence" value="ECO:0007669"/>
    <property type="project" value="UniProtKB-KW"/>
</dbReference>
<dbReference type="OrthoDB" id="2143914at2759"/>
<dbReference type="InterPro" id="IPR017930">
    <property type="entry name" value="Myb_dom"/>
</dbReference>
<evidence type="ECO:0000256" key="2">
    <source>
        <dbReference type="ARBA" id="ARBA00022737"/>
    </source>
</evidence>
<keyword evidence="5" id="KW-0804">Transcription</keyword>
<gene>
    <name evidence="10" type="ORF">GUJ93_ZPchr0012g21373</name>
</gene>
<keyword evidence="11" id="KW-1185">Reference proteome</keyword>
<evidence type="ECO:0000256" key="1">
    <source>
        <dbReference type="ARBA" id="ARBA00004123"/>
    </source>
</evidence>
<feature type="domain" description="Myb-like" evidence="8">
    <location>
        <begin position="10"/>
        <end position="63"/>
    </location>
</feature>
<dbReference type="PANTHER" id="PTHR47994">
    <property type="entry name" value="F14D16.11-RELATED"/>
    <property type="match status" value="1"/>
</dbReference>
<dbReference type="PROSITE" id="PS51294">
    <property type="entry name" value="HTH_MYB"/>
    <property type="match status" value="2"/>
</dbReference>
<evidence type="ECO:0000256" key="7">
    <source>
        <dbReference type="SAM" id="MobiDB-lite"/>
    </source>
</evidence>
<reference evidence="10" key="1">
    <citation type="journal article" date="2021" name="bioRxiv">
        <title>Whole Genome Assembly and Annotation of Northern Wild Rice, Zizania palustris L., Supports a Whole Genome Duplication in the Zizania Genus.</title>
        <authorList>
            <person name="Haas M."/>
            <person name="Kono T."/>
            <person name="Macchietto M."/>
            <person name="Millas R."/>
            <person name="McGilp L."/>
            <person name="Shao M."/>
            <person name="Duquette J."/>
            <person name="Hirsch C.N."/>
            <person name="Kimball J."/>
        </authorList>
    </citation>
    <scope>NUCLEOTIDE SEQUENCE</scope>
    <source>
        <tissue evidence="10">Fresh leaf tissue</tissue>
    </source>
</reference>
<dbReference type="SMART" id="SM00717">
    <property type="entry name" value="SANT"/>
    <property type="match status" value="2"/>
</dbReference>
<feature type="domain" description="Myb-like" evidence="8">
    <location>
        <begin position="64"/>
        <end position="114"/>
    </location>
</feature>
<name>A0A8J5WS75_ZIZPA</name>
<dbReference type="PANTHER" id="PTHR47994:SF5">
    <property type="entry name" value="F14D16.11-RELATED"/>
    <property type="match status" value="1"/>
</dbReference>
<keyword evidence="2" id="KW-0677">Repeat</keyword>
<evidence type="ECO:0000256" key="6">
    <source>
        <dbReference type="ARBA" id="ARBA00023242"/>
    </source>
</evidence>